<evidence type="ECO:0000256" key="1">
    <source>
        <dbReference type="PROSITE-ProRule" id="PRU00176"/>
    </source>
</evidence>
<evidence type="ECO:0000313" key="4">
    <source>
        <dbReference type="Proteomes" id="UP001189624"/>
    </source>
</evidence>
<gene>
    <name evidence="3" type="ORF">AYBTSS11_LOCUS16302</name>
</gene>
<dbReference type="PROSITE" id="PS50102">
    <property type="entry name" value="RRM"/>
    <property type="match status" value="1"/>
</dbReference>
<dbReference type="Proteomes" id="UP001189624">
    <property type="component" value="Chromosome 5"/>
</dbReference>
<dbReference type="EMBL" id="OY731402">
    <property type="protein sequence ID" value="CAJ1955774.1"/>
    <property type="molecule type" value="Genomic_DNA"/>
</dbReference>
<evidence type="ECO:0000259" key="2">
    <source>
        <dbReference type="PROSITE" id="PS50102"/>
    </source>
</evidence>
<name>A0AA86T8A9_9FABA</name>
<dbReference type="InterPro" id="IPR000504">
    <property type="entry name" value="RRM_dom"/>
</dbReference>
<dbReference type="InterPro" id="IPR012677">
    <property type="entry name" value="Nucleotide-bd_a/b_plait_sf"/>
</dbReference>
<accession>A0AA86T8A9</accession>
<protein>
    <recommendedName>
        <fullName evidence="2">RRM domain-containing protein</fullName>
    </recommendedName>
</protein>
<dbReference type="PANTHER" id="PTHR48034">
    <property type="entry name" value="TRANSFORMER-2 SEX-DETERMINING PROTEIN-RELATED"/>
    <property type="match status" value="1"/>
</dbReference>
<dbReference type="Gene3D" id="3.30.70.330">
    <property type="match status" value="1"/>
</dbReference>
<dbReference type="SUPFAM" id="SSF54928">
    <property type="entry name" value="RNA-binding domain, RBD"/>
    <property type="match status" value="1"/>
</dbReference>
<proteinExistence type="predicted"/>
<dbReference type="SMART" id="SM00360">
    <property type="entry name" value="RRM"/>
    <property type="match status" value="1"/>
</dbReference>
<dbReference type="AlphaFoldDB" id="A0AA86T8A9"/>
<sequence>MNLWRFKTIRLSFYVTQDQLMKLFTPFGVVTEVDLVIDPRTKRPKGFGFVSYKSHIEAEKAMKSMNGRASAPMQKIVDGRLLLVEPANK</sequence>
<dbReference type="GO" id="GO:0003723">
    <property type="term" value="F:RNA binding"/>
    <property type="evidence" value="ECO:0007669"/>
    <property type="project" value="UniProtKB-UniRule"/>
</dbReference>
<dbReference type="InterPro" id="IPR050441">
    <property type="entry name" value="RBM"/>
</dbReference>
<reference evidence="3" key="1">
    <citation type="submission" date="2023-10" db="EMBL/GenBank/DDBJ databases">
        <authorList>
            <person name="Domelevo Entfellner J.-B."/>
        </authorList>
    </citation>
    <scope>NUCLEOTIDE SEQUENCE</scope>
</reference>
<keyword evidence="1" id="KW-0694">RNA-binding</keyword>
<dbReference type="InterPro" id="IPR035979">
    <property type="entry name" value="RBD_domain_sf"/>
</dbReference>
<evidence type="ECO:0000313" key="3">
    <source>
        <dbReference type="EMBL" id="CAJ1955774.1"/>
    </source>
</evidence>
<organism evidence="3 4">
    <name type="scientific">Sphenostylis stenocarpa</name>
    <dbReference type="NCBI Taxonomy" id="92480"/>
    <lineage>
        <taxon>Eukaryota</taxon>
        <taxon>Viridiplantae</taxon>
        <taxon>Streptophyta</taxon>
        <taxon>Embryophyta</taxon>
        <taxon>Tracheophyta</taxon>
        <taxon>Spermatophyta</taxon>
        <taxon>Magnoliopsida</taxon>
        <taxon>eudicotyledons</taxon>
        <taxon>Gunneridae</taxon>
        <taxon>Pentapetalae</taxon>
        <taxon>rosids</taxon>
        <taxon>fabids</taxon>
        <taxon>Fabales</taxon>
        <taxon>Fabaceae</taxon>
        <taxon>Papilionoideae</taxon>
        <taxon>50 kb inversion clade</taxon>
        <taxon>NPAAA clade</taxon>
        <taxon>indigoferoid/millettioid clade</taxon>
        <taxon>Phaseoleae</taxon>
        <taxon>Sphenostylis</taxon>
    </lineage>
</organism>
<feature type="domain" description="RRM" evidence="2">
    <location>
        <begin position="1"/>
        <end position="89"/>
    </location>
</feature>
<dbReference type="Pfam" id="PF00076">
    <property type="entry name" value="RRM_1"/>
    <property type="match status" value="1"/>
</dbReference>
<keyword evidence="4" id="KW-1185">Reference proteome</keyword>
<dbReference type="Gramene" id="rna-AYBTSS11_LOCUS16302">
    <property type="protein sequence ID" value="CAJ1955774.1"/>
    <property type="gene ID" value="gene-AYBTSS11_LOCUS16302"/>
</dbReference>